<feature type="compositionally biased region" description="Polar residues" evidence="1">
    <location>
        <begin position="1"/>
        <end position="12"/>
    </location>
</feature>
<name>A0A9P0M3K5_ACAOB</name>
<gene>
    <name evidence="2" type="ORF">ACAOBT_LOCUS29163</name>
</gene>
<evidence type="ECO:0000256" key="1">
    <source>
        <dbReference type="SAM" id="MobiDB-lite"/>
    </source>
</evidence>
<evidence type="ECO:0000313" key="3">
    <source>
        <dbReference type="Proteomes" id="UP001152888"/>
    </source>
</evidence>
<keyword evidence="3" id="KW-1185">Reference proteome</keyword>
<dbReference type="EMBL" id="CAKOFQ010007693">
    <property type="protein sequence ID" value="CAH2006567.1"/>
    <property type="molecule type" value="Genomic_DNA"/>
</dbReference>
<reference evidence="2" key="1">
    <citation type="submission" date="2022-03" db="EMBL/GenBank/DDBJ databases">
        <authorList>
            <person name="Sayadi A."/>
        </authorList>
    </citation>
    <scope>NUCLEOTIDE SEQUENCE</scope>
</reference>
<protein>
    <submittedName>
        <fullName evidence="2">Uncharacterized protein</fullName>
    </submittedName>
</protein>
<dbReference type="Proteomes" id="UP001152888">
    <property type="component" value="Unassembled WGS sequence"/>
</dbReference>
<comment type="caution">
    <text evidence="2">The sequence shown here is derived from an EMBL/GenBank/DDBJ whole genome shotgun (WGS) entry which is preliminary data.</text>
</comment>
<feature type="compositionally biased region" description="Polar residues" evidence="1">
    <location>
        <begin position="70"/>
        <end position="81"/>
    </location>
</feature>
<dbReference type="OrthoDB" id="6784111at2759"/>
<dbReference type="AlphaFoldDB" id="A0A9P0M3K5"/>
<proteinExistence type="predicted"/>
<feature type="region of interest" description="Disordered" evidence="1">
    <location>
        <begin position="66"/>
        <end position="97"/>
    </location>
</feature>
<organism evidence="2 3">
    <name type="scientific">Acanthoscelides obtectus</name>
    <name type="common">Bean weevil</name>
    <name type="synonym">Bruchus obtectus</name>
    <dbReference type="NCBI Taxonomy" id="200917"/>
    <lineage>
        <taxon>Eukaryota</taxon>
        <taxon>Metazoa</taxon>
        <taxon>Ecdysozoa</taxon>
        <taxon>Arthropoda</taxon>
        <taxon>Hexapoda</taxon>
        <taxon>Insecta</taxon>
        <taxon>Pterygota</taxon>
        <taxon>Neoptera</taxon>
        <taxon>Endopterygota</taxon>
        <taxon>Coleoptera</taxon>
        <taxon>Polyphaga</taxon>
        <taxon>Cucujiformia</taxon>
        <taxon>Chrysomeloidea</taxon>
        <taxon>Chrysomelidae</taxon>
        <taxon>Bruchinae</taxon>
        <taxon>Bruchini</taxon>
        <taxon>Acanthoscelides</taxon>
    </lineage>
</organism>
<accession>A0A9P0M3K5</accession>
<evidence type="ECO:0000313" key="2">
    <source>
        <dbReference type="EMBL" id="CAH2006567.1"/>
    </source>
</evidence>
<feature type="region of interest" description="Disordered" evidence="1">
    <location>
        <begin position="1"/>
        <end position="24"/>
    </location>
</feature>
<sequence length="97" mass="10743">MVREATQSTSGTFREPQPSATPLADVDNIFKEMIVGTPLTAMAATPRIDLDMKYNNYNPVLAKMTEATPAPSTIKNPNPHTDSLRDEKQPWQGSKRI</sequence>